<reference evidence="1 2" key="1">
    <citation type="submission" date="2015-01" db="EMBL/GenBank/DDBJ databases">
        <title>Evolution of Trichinella species and genotypes.</title>
        <authorList>
            <person name="Korhonen P.K."/>
            <person name="Edoardo P."/>
            <person name="Giuseppe L.R."/>
            <person name="Gasser R.B."/>
        </authorList>
    </citation>
    <scope>NUCLEOTIDE SEQUENCE [LARGE SCALE GENOMIC DNA]</scope>
    <source>
        <strain evidence="1">ISS417</strain>
    </source>
</reference>
<dbReference type="OrthoDB" id="10515849at2759"/>
<sequence>MGRLIDSSSARFWRNHMYIAESSSLFDTFFINFHEEQLLEVSICDTKPVTASASHKVDCDRCLKL</sequence>
<evidence type="ECO:0000313" key="2">
    <source>
        <dbReference type="Proteomes" id="UP000055048"/>
    </source>
</evidence>
<evidence type="ECO:0000313" key="1">
    <source>
        <dbReference type="EMBL" id="KRX42457.1"/>
    </source>
</evidence>
<dbReference type="AlphaFoldDB" id="A0A0V0TTV2"/>
<comment type="caution">
    <text evidence="1">The sequence shown here is derived from an EMBL/GenBank/DDBJ whole genome shotgun (WGS) entry which is preliminary data.</text>
</comment>
<proteinExistence type="predicted"/>
<name>A0A0V0TTV2_9BILA</name>
<dbReference type="EMBL" id="JYDJ01000144">
    <property type="protein sequence ID" value="KRX42457.1"/>
    <property type="molecule type" value="Genomic_DNA"/>
</dbReference>
<protein>
    <submittedName>
        <fullName evidence="1">Uncharacterized protein</fullName>
    </submittedName>
</protein>
<dbReference type="Proteomes" id="UP000055048">
    <property type="component" value="Unassembled WGS sequence"/>
</dbReference>
<organism evidence="1 2">
    <name type="scientific">Trichinella murrelli</name>
    <dbReference type="NCBI Taxonomy" id="144512"/>
    <lineage>
        <taxon>Eukaryota</taxon>
        <taxon>Metazoa</taxon>
        <taxon>Ecdysozoa</taxon>
        <taxon>Nematoda</taxon>
        <taxon>Enoplea</taxon>
        <taxon>Dorylaimia</taxon>
        <taxon>Trichinellida</taxon>
        <taxon>Trichinellidae</taxon>
        <taxon>Trichinella</taxon>
    </lineage>
</organism>
<keyword evidence="2" id="KW-1185">Reference proteome</keyword>
<gene>
    <name evidence="1" type="ORF">T05_12578</name>
</gene>
<accession>A0A0V0TTV2</accession>